<evidence type="ECO:0000313" key="2">
    <source>
        <dbReference type="EMBL" id="KFN06500.1"/>
    </source>
</evidence>
<sequence length="341" mass="37481">MADWNKTARFRALLSGETADRPIVSGWHHFLNKEQNAGDLAEATIAFTREFAWDWVKINPRATYYAETWGNCYDFRDYRTVFPKQTAAAIREAADVWRIEPRRAAESAPLAEQLQAARLIRSGLADTPLTQTVFSPLTVLLFLAGQSAYVNDTVYGSERPVPLAALFGGQRAGVHRALHAIAVTLAEYVEELGRIGIDGIFYAVTGTAHPGLFDESAFNEFSRPYDHIVLEAASFGKRILHTCGAHSQPERFNDYPIEGISWDTYAAGNAGLDAPLRATKVGGIDHALFAGGDLERIRAQAREALSLMRGQPFLLAPNCAVPVNATDAALYQLRNSLEEGL</sequence>
<feature type="domain" description="Uroporphyrinogen decarboxylase (URO-D)" evidence="1">
    <location>
        <begin position="28"/>
        <end position="328"/>
    </location>
</feature>
<evidence type="ECO:0000313" key="3">
    <source>
        <dbReference type="EMBL" id="MUG25055.1"/>
    </source>
</evidence>
<organism evidence="2 4">
    <name type="scientific">Paenibacillus macerans</name>
    <name type="common">Bacillus macerans</name>
    <dbReference type="NCBI Taxonomy" id="44252"/>
    <lineage>
        <taxon>Bacteria</taxon>
        <taxon>Bacillati</taxon>
        <taxon>Bacillota</taxon>
        <taxon>Bacilli</taxon>
        <taxon>Bacillales</taxon>
        <taxon>Paenibacillaceae</taxon>
        <taxon>Paenibacillus</taxon>
    </lineage>
</organism>
<dbReference type="InterPro" id="IPR000257">
    <property type="entry name" value="Uroporphyrinogen_deCOase"/>
</dbReference>
<dbReference type="EMBL" id="JMQA01000037">
    <property type="protein sequence ID" value="KFN06500.1"/>
    <property type="molecule type" value="Genomic_DNA"/>
</dbReference>
<dbReference type="InterPro" id="IPR052024">
    <property type="entry name" value="Methanogen_methyltrans"/>
</dbReference>
<reference evidence="2 4" key="1">
    <citation type="submission" date="2014-04" db="EMBL/GenBank/DDBJ databases">
        <authorList>
            <person name="Bishop-Lilly K.A."/>
            <person name="Broomall S.M."/>
            <person name="Chain P.S."/>
            <person name="Chertkov O."/>
            <person name="Coyne S.R."/>
            <person name="Daligault H.E."/>
            <person name="Davenport K.W."/>
            <person name="Erkkila T."/>
            <person name="Frey K.G."/>
            <person name="Gibbons H.S."/>
            <person name="Gu W."/>
            <person name="Jaissle J."/>
            <person name="Johnson S.L."/>
            <person name="Koroleva G.I."/>
            <person name="Ladner J.T."/>
            <person name="Lo C.-C."/>
            <person name="Minogue T.D."/>
            <person name="Munk C."/>
            <person name="Palacios G.F."/>
            <person name="Redden C.L."/>
            <person name="Rosenzweig C.N."/>
            <person name="Scholz M.B."/>
            <person name="Teshima H."/>
            <person name="Xu Y."/>
        </authorList>
    </citation>
    <scope>NUCLEOTIDE SEQUENCE [LARGE SCALE GENOMIC DNA]</scope>
    <source>
        <strain evidence="2 4">8244</strain>
    </source>
</reference>
<dbReference type="Pfam" id="PF01208">
    <property type="entry name" value="URO-D"/>
    <property type="match status" value="1"/>
</dbReference>
<dbReference type="STRING" id="44252.DJ90_4184"/>
<proteinExistence type="predicted"/>
<gene>
    <name evidence="2" type="ORF">DJ90_4184</name>
    <name evidence="3" type="ORF">GNQ08_22060</name>
</gene>
<dbReference type="OrthoDB" id="7375127at2"/>
<dbReference type="Proteomes" id="UP000029278">
    <property type="component" value="Unassembled WGS sequence"/>
</dbReference>
<accession>A0A090Z8F1</accession>
<dbReference type="GO" id="GO:0006779">
    <property type="term" value="P:porphyrin-containing compound biosynthetic process"/>
    <property type="evidence" value="ECO:0007669"/>
    <property type="project" value="InterPro"/>
</dbReference>
<dbReference type="PANTHER" id="PTHR47099:SF1">
    <property type="entry name" value="METHYLCOBAMIDE:COM METHYLTRANSFERASE MTBA"/>
    <property type="match status" value="1"/>
</dbReference>
<dbReference type="InterPro" id="IPR038071">
    <property type="entry name" value="UROD/MetE-like_sf"/>
</dbReference>
<dbReference type="Proteomes" id="UP000442469">
    <property type="component" value="Unassembled WGS sequence"/>
</dbReference>
<dbReference type="HOGENOM" id="CLU_040933_1_0_9"/>
<reference evidence="3 5" key="2">
    <citation type="submission" date="2019-11" db="EMBL/GenBank/DDBJ databases">
        <title>Draft genome sequences of five Paenibacillus species of dairy origin.</title>
        <authorList>
            <person name="Olajide A.M."/>
            <person name="Chen S."/>
            <person name="Lapointe G."/>
        </authorList>
    </citation>
    <scope>NUCLEOTIDE SEQUENCE [LARGE SCALE GENOMIC DNA]</scope>
    <source>
        <strain evidence="3 5">3CT49</strain>
    </source>
</reference>
<dbReference type="RefSeq" id="WP_036626232.1">
    <property type="nucleotide sequence ID" value="NZ_BGML01000012.1"/>
</dbReference>
<evidence type="ECO:0000313" key="5">
    <source>
        <dbReference type="Proteomes" id="UP000442469"/>
    </source>
</evidence>
<keyword evidence="4" id="KW-1185">Reference proteome</keyword>
<dbReference type="AlphaFoldDB" id="A0A090Z8F1"/>
<protein>
    <submittedName>
        <fullName evidence="2">Uroporphyrinogen decarboxylase family protein</fullName>
    </submittedName>
    <submittedName>
        <fullName evidence="3">Uroporphyrinogen-III decarboxylase</fullName>
    </submittedName>
</protein>
<dbReference type="EMBL" id="WNZZ01000020">
    <property type="protein sequence ID" value="MUG25055.1"/>
    <property type="molecule type" value="Genomic_DNA"/>
</dbReference>
<dbReference type="GO" id="GO:0004853">
    <property type="term" value="F:uroporphyrinogen decarboxylase activity"/>
    <property type="evidence" value="ECO:0007669"/>
    <property type="project" value="InterPro"/>
</dbReference>
<name>A0A090Z8F1_PAEMA</name>
<dbReference type="PATRIC" id="fig|44252.3.peg.4168"/>
<dbReference type="PANTHER" id="PTHR47099">
    <property type="entry name" value="METHYLCOBAMIDE:COM METHYLTRANSFERASE MTBA"/>
    <property type="match status" value="1"/>
</dbReference>
<dbReference type="Gene3D" id="3.20.20.210">
    <property type="match status" value="1"/>
</dbReference>
<dbReference type="GeneID" id="77009577"/>
<comment type="caution">
    <text evidence="2">The sequence shown here is derived from an EMBL/GenBank/DDBJ whole genome shotgun (WGS) entry which is preliminary data.</text>
</comment>
<evidence type="ECO:0000259" key="1">
    <source>
        <dbReference type="Pfam" id="PF01208"/>
    </source>
</evidence>
<evidence type="ECO:0000313" key="4">
    <source>
        <dbReference type="Proteomes" id="UP000029278"/>
    </source>
</evidence>
<dbReference type="SUPFAM" id="SSF51726">
    <property type="entry name" value="UROD/MetE-like"/>
    <property type="match status" value="1"/>
</dbReference>